<accession>A9WGF3</accession>
<reference evidence="2" key="1">
    <citation type="journal article" date="2011" name="BMC Genomics">
        <title>Complete genome sequence of the filamentous anoxygenic phototrophic bacterium Chloroflexus aurantiacus.</title>
        <authorList>
            <person name="Tang K.H."/>
            <person name="Barry K."/>
            <person name="Chertkov O."/>
            <person name="Dalin E."/>
            <person name="Han C.S."/>
            <person name="Hauser L.J."/>
            <person name="Honchak B.M."/>
            <person name="Karbach L.E."/>
            <person name="Land M.L."/>
            <person name="Lapidus A."/>
            <person name="Larimer F.W."/>
            <person name="Mikhailova N."/>
            <person name="Pitluck S."/>
            <person name="Pierson B.K."/>
            <person name="Blankenship R.E."/>
        </authorList>
    </citation>
    <scope>NUCLEOTIDE SEQUENCE [LARGE SCALE GENOMIC DNA]</scope>
    <source>
        <strain evidence="2">ATCC 29366 / DSM 635 / J-10-fl</strain>
    </source>
</reference>
<organism evidence="1 2">
    <name type="scientific">Chloroflexus aurantiacus (strain ATCC 29366 / DSM 635 / J-10-fl)</name>
    <dbReference type="NCBI Taxonomy" id="324602"/>
    <lineage>
        <taxon>Bacteria</taxon>
        <taxon>Bacillati</taxon>
        <taxon>Chloroflexota</taxon>
        <taxon>Chloroflexia</taxon>
        <taxon>Chloroflexales</taxon>
        <taxon>Chloroflexineae</taxon>
        <taxon>Chloroflexaceae</taxon>
        <taxon>Chloroflexus</taxon>
    </lineage>
</organism>
<dbReference type="NCBIfam" id="TIGR03984">
    <property type="entry name" value="CRISPR-associated protein Csx19"/>
    <property type="match status" value="1"/>
</dbReference>
<dbReference type="InterPro" id="IPR023815">
    <property type="entry name" value="CRISPR-assoc_Csx19"/>
</dbReference>
<evidence type="ECO:0000313" key="1">
    <source>
        <dbReference type="EMBL" id="ABY35485.1"/>
    </source>
</evidence>
<dbReference type="HOGENOM" id="CLU_1452018_0_0_0"/>
<sequence length="186" mass="20846">MTKISYQLTGVPVDDEFNTDPAAWMVKHAQQYNLRYLLAHADDGVIWGRIDNSELHTSHGIAPASPSLHPSTLQQARLFSPAGELLLWRDDNGWRARLVVDVPGNDDDIIDEDQILWGDTVDATSNGFTLLREGSQGMRHAVPIVVTPTQLKHHQLRLRVRHYISENEDGEASITLSRLVQLLPEA</sequence>
<evidence type="ECO:0008006" key="3">
    <source>
        <dbReference type="Google" id="ProtNLM"/>
    </source>
</evidence>
<dbReference type="KEGG" id="cau:Caur_2276"/>
<dbReference type="EnsemblBacteria" id="ABY35485">
    <property type="protein sequence ID" value="ABY35485"/>
    <property type="gene ID" value="Caur_2276"/>
</dbReference>
<name>A9WGF3_CHLAA</name>
<protein>
    <recommendedName>
        <fullName evidence="3">TIGR03984 family CRISPR-associated protein</fullName>
    </recommendedName>
</protein>
<dbReference type="RefSeq" id="WP_012258139.1">
    <property type="nucleotide sequence ID" value="NC_010175.1"/>
</dbReference>
<dbReference type="PATRIC" id="fig|324602.8.peg.2577"/>
<dbReference type="eggNOG" id="ENOG503281V">
    <property type="taxonomic scope" value="Bacteria"/>
</dbReference>
<dbReference type="AlphaFoldDB" id="A9WGF3"/>
<dbReference type="EMBL" id="CP000909">
    <property type="protein sequence ID" value="ABY35485.1"/>
    <property type="molecule type" value="Genomic_DNA"/>
</dbReference>
<proteinExistence type="predicted"/>
<dbReference type="Proteomes" id="UP000002008">
    <property type="component" value="Chromosome"/>
</dbReference>
<dbReference type="STRING" id="324602.Caur_2276"/>
<evidence type="ECO:0000313" key="2">
    <source>
        <dbReference type="Proteomes" id="UP000002008"/>
    </source>
</evidence>
<gene>
    <name evidence="1" type="ordered locus">Caur_2276</name>
</gene>
<keyword evidence="2" id="KW-1185">Reference proteome</keyword>
<dbReference type="InParanoid" id="A9WGF3"/>